<evidence type="ECO:0000313" key="2">
    <source>
        <dbReference type="Proteomes" id="UP000177905"/>
    </source>
</evidence>
<reference evidence="1 2" key="1">
    <citation type="journal article" date="2016" name="Nat. Commun.">
        <title>Thousands of microbial genomes shed light on interconnected biogeochemical processes in an aquifer system.</title>
        <authorList>
            <person name="Anantharaman K."/>
            <person name="Brown C.T."/>
            <person name="Hug L.A."/>
            <person name="Sharon I."/>
            <person name="Castelle C.J."/>
            <person name="Probst A.J."/>
            <person name="Thomas B.C."/>
            <person name="Singh A."/>
            <person name="Wilkins M.J."/>
            <person name="Karaoz U."/>
            <person name="Brodie E.L."/>
            <person name="Williams K.H."/>
            <person name="Hubbard S.S."/>
            <person name="Banfield J.F."/>
        </authorList>
    </citation>
    <scope>NUCLEOTIDE SEQUENCE [LARGE SCALE GENOMIC DNA]</scope>
</reference>
<gene>
    <name evidence="1" type="ORF">A2290_02555</name>
</gene>
<dbReference type="GO" id="GO:0006355">
    <property type="term" value="P:regulation of DNA-templated transcription"/>
    <property type="evidence" value="ECO:0007669"/>
    <property type="project" value="InterPro"/>
</dbReference>
<evidence type="ECO:0008006" key="3">
    <source>
        <dbReference type="Google" id="ProtNLM"/>
    </source>
</evidence>
<organism evidence="1 2">
    <name type="scientific">candidate division WOR-1 bacterium RIFOXYB2_FULL_36_35</name>
    <dbReference type="NCBI Taxonomy" id="1802578"/>
    <lineage>
        <taxon>Bacteria</taxon>
        <taxon>Bacillati</taxon>
        <taxon>Saganbacteria</taxon>
    </lineage>
</organism>
<protein>
    <recommendedName>
        <fullName evidence="3">Ribbon-helix-helix protein CopG domain-containing protein</fullName>
    </recommendedName>
</protein>
<dbReference type="Proteomes" id="UP000177905">
    <property type="component" value="Unassembled WGS sequence"/>
</dbReference>
<dbReference type="Gene3D" id="1.10.1220.10">
    <property type="entry name" value="Met repressor-like"/>
    <property type="match status" value="1"/>
</dbReference>
<sequence length="85" mass="9838">MRYSTTNIRIETDILKELKLKAVHEGKRVAELIRDAINKYLGKKSEKLKVKEIENDPLFKIIGMFESGDKNASENIDEVVYGKKR</sequence>
<dbReference type="AlphaFoldDB" id="A0A1F4RYU8"/>
<dbReference type="InterPro" id="IPR013321">
    <property type="entry name" value="Arc_rbn_hlx_hlx"/>
</dbReference>
<dbReference type="EMBL" id="MEUA01000057">
    <property type="protein sequence ID" value="OGC13366.1"/>
    <property type="molecule type" value="Genomic_DNA"/>
</dbReference>
<comment type="caution">
    <text evidence="1">The sequence shown here is derived from an EMBL/GenBank/DDBJ whole genome shotgun (WGS) entry which is preliminary data.</text>
</comment>
<proteinExistence type="predicted"/>
<name>A0A1F4RYU8_UNCSA</name>
<evidence type="ECO:0000313" key="1">
    <source>
        <dbReference type="EMBL" id="OGC13366.1"/>
    </source>
</evidence>
<accession>A0A1F4RYU8</accession>